<keyword evidence="1" id="KW-0472">Membrane</keyword>
<keyword evidence="1" id="KW-1133">Transmembrane helix</keyword>
<evidence type="ECO:0000313" key="3">
    <source>
        <dbReference type="Proteomes" id="UP001239782"/>
    </source>
</evidence>
<keyword evidence="1" id="KW-0812">Transmembrane</keyword>
<keyword evidence="3" id="KW-1185">Reference proteome</keyword>
<organism evidence="2 3">
    <name type="scientific">Pleionea litopenaei</name>
    <dbReference type="NCBI Taxonomy" id="3070815"/>
    <lineage>
        <taxon>Bacteria</taxon>
        <taxon>Pseudomonadati</taxon>
        <taxon>Pseudomonadota</taxon>
        <taxon>Gammaproteobacteria</taxon>
        <taxon>Oceanospirillales</taxon>
        <taxon>Pleioneaceae</taxon>
        <taxon>Pleionea</taxon>
    </lineage>
</organism>
<feature type="transmembrane region" description="Helical" evidence="1">
    <location>
        <begin position="32"/>
        <end position="51"/>
    </location>
</feature>
<accession>A0AA51RTT8</accession>
<evidence type="ECO:0000256" key="1">
    <source>
        <dbReference type="SAM" id="Phobius"/>
    </source>
</evidence>
<dbReference type="AlphaFoldDB" id="A0AA51RTT8"/>
<dbReference type="KEGG" id="plei:Q9312_00715"/>
<dbReference type="InterPro" id="IPR025489">
    <property type="entry name" value="DUF4381"/>
</dbReference>
<dbReference type="EMBL" id="CP133548">
    <property type="protein sequence ID" value="WMS87467.1"/>
    <property type="molecule type" value="Genomic_DNA"/>
</dbReference>
<gene>
    <name evidence="2" type="ORF">Q9312_00715</name>
</gene>
<name>A0AA51RTT8_9GAMM</name>
<dbReference type="Pfam" id="PF14316">
    <property type="entry name" value="DUF4381"/>
    <property type="match status" value="1"/>
</dbReference>
<sequence>MSNTNPSSNDLMSQLRDIHTPDPVSWWPLAPGWWILMLLVIGAIVTLFILFKRSRRPSPSLAYAEQQLQLLQSKSSNKENLVEALHLLRRFAMNHFPKELTARMPLLTLAKTIAATNQITLNSSSLKLLNNAHYAPNVSVSNEQWQDLLNDLKQLIQSLSRVTQQPATQVAMVNALKQAGEANV</sequence>
<dbReference type="Proteomes" id="UP001239782">
    <property type="component" value="Chromosome"/>
</dbReference>
<protein>
    <submittedName>
        <fullName evidence="2">DUF4381 domain-containing protein</fullName>
    </submittedName>
</protein>
<reference evidence="2 3" key="1">
    <citation type="submission" date="2023-08" db="EMBL/GenBank/DDBJ databases">
        <title>Pleionea litopenaei sp. nov., isolated from stomach of juvenile Litopenaeus vannamei.</title>
        <authorList>
            <person name="Rho A.M."/>
            <person name="Hwang C.Y."/>
        </authorList>
    </citation>
    <scope>NUCLEOTIDE SEQUENCE [LARGE SCALE GENOMIC DNA]</scope>
    <source>
        <strain evidence="2 3">HL-JVS1</strain>
    </source>
</reference>
<dbReference type="RefSeq" id="WP_309202610.1">
    <property type="nucleotide sequence ID" value="NZ_CP133548.1"/>
</dbReference>
<evidence type="ECO:0000313" key="2">
    <source>
        <dbReference type="EMBL" id="WMS87467.1"/>
    </source>
</evidence>
<proteinExistence type="predicted"/>